<evidence type="ECO:0000259" key="4">
    <source>
        <dbReference type="PROSITE" id="PS51387"/>
    </source>
</evidence>
<feature type="domain" description="FAD-binding PCMH-type" evidence="4">
    <location>
        <begin position="1"/>
        <end position="186"/>
    </location>
</feature>
<dbReference type="Pfam" id="PF01565">
    <property type="entry name" value="FAD_binding_4"/>
    <property type="match status" value="1"/>
</dbReference>
<keyword evidence="1" id="KW-0285">Flavoprotein</keyword>
<proteinExistence type="predicted"/>
<evidence type="ECO:0000256" key="2">
    <source>
        <dbReference type="ARBA" id="ARBA00022827"/>
    </source>
</evidence>
<evidence type="ECO:0000259" key="3">
    <source>
        <dbReference type="PROSITE" id="PS50003"/>
    </source>
</evidence>
<evidence type="ECO:0000256" key="1">
    <source>
        <dbReference type="ARBA" id="ARBA00022630"/>
    </source>
</evidence>
<evidence type="ECO:0000313" key="6">
    <source>
        <dbReference type="Proteomes" id="UP000006772"/>
    </source>
</evidence>
<dbReference type="GO" id="GO:0071949">
    <property type="term" value="F:FAD binding"/>
    <property type="evidence" value="ECO:0007669"/>
    <property type="project" value="InterPro"/>
</dbReference>
<evidence type="ECO:0000313" key="5">
    <source>
        <dbReference type="EMBL" id="EOA03090.1"/>
    </source>
</evidence>
<dbReference type="InterPro" id="IPR016166">
    <property type="entry name" value="FAD-bd_PCMH"/>
</dbReference>
<reference evidence="5 6" key="1">
    <citation type="journal article" date="2013" name="Front. Microbiol.">
        <title>The genome of the endophytic bacterium H. frisingense GSF30(T) identifies diverse strategies in the Herbaspirillum genus to interact with plants.</title>
        <authorList>
            <person name="Straub D."/>
            <person name="Rothballer M."/>
            <person name="Hartmann A."/>
            <person name="Ludewig U."/>
        </authorList>
    </citation>
    <scope>NUCLEOTIDE SEQUENCE [LARGE SCALE GENOMIC DNA]</scope>
    <source>
        <strain evidence="5 6">GSF30</strain>
    </source>
</reference>
<dbReference type="GO" id="GO:0003824">
    <property type="term" value="F:catalytic activity"/>
    <property type="evidence" value="ECO:0007669"/>
    <property type="project" value="InterPro"/>
</dbReference>
<dbReference type="InterPro" id="IPR036318">
    <property type="entry name" value="FAD-bd_PCMH-like_sf"/>
</dbReference>
<protein>
    <submittedName>
        <fullName evidence="5">Glycolate dehydrogenase, FAD-binding subunit GlcE</fullName>
    </submittedName>
</protein>
<dbReference type="Proteomes" id="UP000006772">
    <property type="component" value="Unassembled WGS sequence"/>
</dbReference>
<comment type="caution">
    <text evidence="5">The sequence shown here is derived from an EMBL/GenBank/DDBJ whole genome shotgun (WGS) entry which is preliminary data.</text>
</comment>
<dbReference type="InterPro" id="IPR006094">
    <property type="entry name" value="Oxid_FAD_bind_N"/>
</dbReference>
<name>A0AAI9IBJ4_9BURK</name>
<dbReference type="RefSeq" id="WP_006464790.1">
    <property type="nucleotide sequence ID" value="NZ_AEEC02000033.1"/>
</dbReference>
<dbReference type="EMBL" id="AEEC02000033">
    <property type="protein sequence ID" value="EOA03090.1"/>
    <property type="molecule type" value="Genomic_DNA"/>
</dbReference>
<dbReference type="InterPro" id="IPR016169">
    <property type="entry name" value="FAD-bd_PCMH_sub2"/>
</dbReference>
<accession>A0AAI9IBJ4</accession>
<sequence length="379" mass="40890">MSNQDNNPHVLAHNEEEAAHWLAATRRRIRAAAEEGDRLVIEGSGSRRDFAGQPEGERLSLRACRGIVRYEPDDLVITVRAGTPVTEVQQLLDQRGQMLGFEPPLRPGSTVGGAVALGWSGPRRPFAGALRDHLLGVRMLDGEGRLLRFGGEVVKNVAGFDVARLMAGSLGILGPVLEVSLRVLPRPSVELSAALPATPAQALSLMQRLPTGPGLLTAAAYLEDRLYLRSAGSLACVQAFLERQGGQLMEPAAARAFWSAFSDQTRACFAQPADGQRLWRISLRPGAPVVPPDLATTCAIDWAGALRWAWAPANAAVGIIGWARAHGGHATLWAHASAEERQGGVFQALPAPVMRLHQRLKQVFDPRGVFNVGRMYPQF</sequence>
<dbReference type="PANTHER" id="PTHR11748">
    <property type="entry name" value="D-LACTATE DEHYDROGENASE"/>
    <property type="match status" value="1"/>
</dbReference>
<dbReference type="AlphaFoldDB" id="A0AAI9IBJ4"/>
<dbReference type="InterPro" id="IPR001849">
    <property type="entry name" value="PH_domain"/>
</dbReference>
<dbReference type="PROSITE" id="PS51387">
    <property type="entry name" value="FAD_PCMH"/>
    <property type="match status" value="1"/>
</dbReference>
<dbReference type="PANTHER" id="PTHR11748:SF103">
    <property type="entry name" value="GLYCOLATE OXIDASE SUBUNIT GLCE"/>
    <property type="match status" value="1"/>
</dbReference>
<organism evidence="5 6">
    <name type="scientific">Herbaspirillum frisingense GSF30</name>
    <dbReference type="NCBI Taxonomy" id="864073"/>
    <lineage>
        <taxon>Bacteria</taxon>
        <taxon>Pseudomonadati</taxon>
        <taxon>Pseudomonadota</taxon>
        <taxon>Betaproteobacteria</taxon>
        <taxon>Burkholderiales</taxon>
        <taxon>Oxalobacteraceae</taxon>
        <taxon>Herbaspirillum</taxon>
    </lineage>
</organism>
<dbReference type="NCBIfam" id="NF008439">
    <property type="entry name" value="PRK11282.1"/>
    <property type="match status" value="1"/>
</dbReference>
<dbReference type="Gene3D" id="3.30.465.10">
    <property type="match status" value="1"/>
</dbReference>
<dbReference type="SUPFAM" id="SSF55103">
    <property type="entry name" value="FAD-linked oxidases, C-terminal domain"/>
    <property type="match status" value="1"/>
</dbReference>
<feature type="domain" description="PH" evidence="3">
    <location>
        <begin position="1"/>
        <end position="30"/>
    </location>
</feature>
<dbReference type="PROSITE" id="PS50003">
    <property type="entry name" value="PH_DOMAIN"/>
    <property type="match status" value="1"/>
</dbReference>
<keyword evidence="2" id="KW-0274">FAD</keyword>
<dbReference type="SUPFAM" id="SSF56176">
    <property type="entry name" value="FAD-binding/transporter-associated domain-like"/>
    <property type="match status" value="1"/>
</dbReference>
<gene>
    <name evidence="5" type="ORF">HFRIS_019173</name>
</gene>
<dbReference type="InterPro" id="IPR016164">
    <property type="entry name" value="FAD-linked_Oxase-like_C"/>
</dbReference>